<dbReference type="InterPro" id="IPR029466">
    <property type="entry name" value="NAM-associated_C"/>
</dbReference>
<protein>
    <submittedName>
        <fullName evidence="4">DNA binding</fullName>
    </submittedName>
</protein>
<feature type="domain" description="No apical meristem-associated C-terminal" evidence="3">
    <location>
        <begin position="249"/>
        <end position="418"/>
    </location>
</feature>
<accession>A0A9N7NN11</accession>
<evidence type="ECO:0000259" key="3">
    <source>
        <dbReference type="Pfam" id="PF14303"/>
    </source>
</evidence>
<keyword evidence="5" id="KW-1185">Reference proteome</keyword>
<keyword evidence="1" id="KW-0175">Coiled coil</keyword>
<dbReference type="Pfam" id="PF14303">
    <property type="entry name" value="NAM-associated"/>
    <property type="match status" value="1"/>
</dbReference>
<evidence type="ECO:0000313" key="4">
    <source>
        <dbReference type="EMBL" id="CAA0832186.1"/>
    </source>
</evidence>
<dbReference type="PANTHER" id="PTHR45125">
    <property type="entry name" value="F21J9.4-RELATED"/>
    <property type="match status" value="1"/>
</dbReference>
<feature type="region of interest" description="Disordered" evidence="2">
    <location>
        <begin position="1"/>
        <end position="41"/>
    </location>
</feature>
<dbReference type="Proteomes" id="UP001153555">
    <property type="component" value="Unassembled WGS sequence"/>
</dbReference>
<dbReference type="OrthoDB" id="1225588at2759"/>
<sequence>MQPPSDPIRPRQQRRGGQEMHRVMAAGGPNSQWNDGVGQTGGVELRSEVQGRLPSCPPMAGLAEDNDDPLAGPYSGSYAPSASFEDMANDNTFLNGNGYFSNMLVETNLGDFDNYSNTNVDHQSQAMQVSPAVPSARPNHKRSKNFSDHEDEVLVSAWLNISLDPVVGKDQKGGRYWSRICDYFHEHKTCQSTRTINSLMHRWETIQKCVNNFCGCLTRIELRRQSGTTMQDKVAEACALYKAEDQHNKAFQFMHCWDKLRTQPKWLVKLDELAAAKTSNKNQKTRLTADPSATLPSEIGQDAVEDLDANALTRPIGKKKAKASLLQEKKKSVIATLESMWAQLKQTDEEKELKKDQRFNKAFALEQERVANEKLLLEVRRQEVQLQKKRDEERIMAMDLSAMPDEQKKYYMCLRAEIMSRVLNEIISKLIVNFSVLYIFVILNKLLKFRLIGIHGHMSNREEEIIIVIIRRRIHHQLHGKASLTHTEFGDRSEDVWGELLAAALNMLWGSSVRGNGPNYNDVACFKILGTSY</sequence>
<feature type="coiled-coil region" evidence="1">
    <location>
        <begin position="365"/>
        <end position="392"/>
    </location>
</feature>
<name>A0A9N7NN11_STRHE</name>
<organism evidence="4 5">
    <name type="scientific">Striga hermonthica</name>
    <name type="common">Purple witchweed</name>
    <name type="synonym">Buchnera hermonthica</name>
    <dbReference type="NCBI Taxonomy" id="68872"/>
    <lineage>
        <taxon>Eukaryota</taxon>
        <taxon>Viridiplantae</taxon>
        <taxon>Streptophyta</taxon>
        <taxon>Embryophyta</taxon>
        <taxon>Tracheophyta</taxon>
        <taxon>Spermatophyta</taxon>
        <taxon>Magnoliopsida</taxon>
        <taxon>eudicotyledons</taxon>
        <taxon>Gunneridae</taxon>
        <taxon>Pentapetalae</taxon>
        <taxon>asterids</taxon>
        <taxon>lamiids</taxon>
        <taxon>Lamiales</taxon>
        <taxon>Orobanchaceae</taxon>
        <taxon>Buchnereae</taxon>
        <taxon>Striga</taxon>
    </lineage>
</organism>
<dbReference type="AlphaFoldDB" id="A0A9N7NN11"/>
<evidence type="ECO:0000256" key="1">
    <source>
        <dbReference type="SAM" id="Coils"/>
    </source>
</evidence>
<dbReference type="PANTHER" id="PTHR45125:SF51">
    <property type="entry name" value="F21J9.4-RELATED"/>
    <property type="match status" value="1"/>
</dbReference>
<proteinExistence type="predicted"/>
<evidence type="ECO:0000313" key="5">
    <source>
        <dbReference type="Proteomes" id="UP001153555"/>
    </source>
</evidence>
<dbReference type="EMBL" id="CACSLK010027833">
    <property type="protein sequence ID" value="CAA0832186.1"/>
    <property type="molecule type" value="Genomic_DNA"/>
</dbReference>
<gene>
    <name evidence="4" type="ORF">SHERM_27490</name>
</gene>
<reference evidence="4" key="1">
    <citation type="submission" date="2019-12" db="EMBL/GenBank/DDBJ databases">
        <authorList>
            <person name="Scholes J."/>
        </authorList>
    </citation>
    <scope>NUCLEOTIDE SEQUENCE</scope>
</reference>
<comment type="caution">
    <text evidence="4">The sequence shown here is derived from an EMBL/GenBank/DDBJ whole genome shotgun (WGS) entry which is preliminary data.</text>
</comment>
<evidence type="ECO:0000256" key="2">
    <source>
        <dbReference type="SAM" id="MobiDB-lite"/>
    </source>
</evidence>